<dbReference type="EMBL" id="JOTP01000034">
    <property type="protein sequence ID" value="KEP25046.1"/>
    <property type="molecule type" value="Genomic_DNA"/>
</dbReference>
<dbReference type="PANTHER" id="PTHR43443">
    <property type="entry name" value="3-HEXULOSE-6-PHOSPHATE ISOMERASE"/>
    <property type="match status" value="1"/>
</dbReference>
<dbReference type="eggNOG" id="COG0794">
    <property type="taxonomic scope" value="Bacteria"/>
</dbReference>
<dbReference type="PANTHER" id="PTHR43443:SF1">
    <property type="entry name" value="3-HEXULOSE-6-PHOSPHATE ISOMERASE"/>
    <property type="match status" value="1"/>
</dbReference>
<organism evidence="3 4">
    <name type="scientific">Bacillus zhangzhouensis</name>
    <dbReference type="NCBI Taxonomy" id="1178540"/>
    <lineage>
        <taxon>Bacteria</taxon>
        <taxon>Bacillati</taxon>
        <taxon>Bacillota</taxon>
        <taxon>Bacilli</taxon>
        <taxon>Bacillales</taxon>
        <taxon>Bacillaceae</taxon>
        <taxon>Bacillus</taxon>
    </lineage>
</organism>
<accession>A0A081L720</accession>
<dbReference type="RefSeq" id="WP_034324847.1">
    <property type="nucleotide sequence ID" value="NZ_JOTP01000034.1"/>
</dbReference>
<protein>
    <submittedName>
        <fullName evidence="3">6-phospho 3-hexuloisomerase</fullName>
    </submittedName>
</protein>
<feature type="domain" description="SIS" evidence="2">
    <location>
        <begin position="29"/>
        <end position="172"/>
    </location>
</feature>
<dbReference type="InterPro" id="IPR017552">
    <property type="entry name" value="PHI/rmpB"/>
</dbReference>
<dbReference type="GO" id="GO:1901135">
    <property type="term" value="P:carbohydrate derivative metabolic process"/>
    <property type="evidence" value="ECO:0007669"/>
    <property type="project" value="InterPro"/>
</dbReference>
<dbReference type="InterPro" id="IPR046348">
    <property type="entry name" value="SIS_dom_sf"/>
</dbReference>
<comment type="similarity">
    <text evidence="1">Belongs to the SIS family. PHI subfamily.</text>
</comment>
<name>A0A081L720_9BACI</name>
<keyword evidence="4" id="KW-1185">Reference proteome</keyword>
<dbReference type="CDD" id="cd05005">
    <property type="entry name" value="SIS_PHI"/>
    <property type="match status" value="1"/>
</dbReference>
<reference evidence="3 4" key="1">
    <citation type="submission" date="2012-09" db="EMBL/GenBank/DDBJ databases">
        <title>Genome Sequence of Bacillus sp. DW5-4.</title>
        <authorList>
            <person name="Lai Q."/>
            <person name="Liu Y."/>
            <person name="Shao Z."/>
        </authorList>
    </citation>
    <scope>NUCLEOTIDE SEQUENCE [LARGE SCALE GENOMIC DNA]</scope>
    <source>
        <strain evidence="3 4">DW5-4</strain>
    </source>
</reference>
<dbReference type="Gene3D" id="3.40.50.10490">
    <property type="entry name" value="Glucose-6-phosphate isomerase like protein, domain 1"/>
    <property type="match status" value="1"/>
</dbReference>
<proteinExistence type="inferred from homology"/>
<evidence type="ECO:0000256" key="1">
    <source>
        <dbReference type="ARBA" id="ARBA00009235"/>
    </source>
</evidence>
<dbReference type="GO" id="GO:0097367">
    <property type="term" value="F:carbohydrate derivative binding"/>
    <property type="evidence" value="ECO:0007669"/>
    <property type="project" value="InterPro"/>
</dbReference>
<dbReference type="SUPFAM" id="SSF53697">
    <property type="entry name" value="SIS domain"/>
    <property type="match status" value="1"/>
</dbReference>
<gene>
    <name evidence="3" type="ORF">BA70_12380</name>
</gene>
<dbReference type="InterPro" id="IPR001347">
    <property type="entry name" value="SIS_dom"/>
</dbReference>
<dbReference type="AlphaFoldDB" id="A0A081L720"/>
<dbReference type="PROSITE" id="PS51464">
    <property type="entry name" value="SIS"/>
    <property type="match status" value="1"/>
</dbReference>
<sequence length="185" mass="20001">MKTSDYVKAILNELSEHSLALQDEQAERLVTSILAARKVFVAGAGRSGLMGKSFAMRLTHIGIEAYVIGETNTPSFTEEDLLIVGSGSGRTETLLVLAKKARAIGGSVASFTLSAESPMADLSDEAILLSGAPKDQHEGSHHTIQPMGSLFEQSLLLMYDAVILRLMEMKELDTHTMYGHHANLE</sequence>
<evidence type="ECO:0000313" key="4">
    <source>
        <dbReference type="Proteomes" id="UP000028091"/>
    </source>
</evidence>
<evidence type="ECO:0000313" key="3">
    <source>
        <dbReference type="EMBL" id="KEP25046.1"/>
    </source>
</evidence>
<dbReference type="GO" id="GO:0016853">
    <property type="term" value="F:isomerase activity"/>
    <property type="evidence" value="ECO:0007669"/>
    <property type="project" value="UniProtKB-KW"/>
</dbReference>
<dbReference type="OrthoDB" id="9797832at2"/>
<dbReference type="Proteomes" id="UP000028091">
    <property type="component" value="Unassembled WGS sequence"/>
</dbReference>
<comment type="caution">
    <text evidence="3">The sequence shown here is derived from an EMBL/GenBank/DDBJ whole genome shotgun (WGS) entry which is preliminary data.</text>
</comment>
<evidence type="ECO:0000259" key="2">
    <source>
        <dbReference type="PROSITE" id="PS51464"/>
    </source>
</evidence>
<dbReference type="Pfam" id="PF01380">
    <property type="entry name" value="SIS"/>
    <property type="match status" value="1"/>
</dbReference>
<dbReference type="NCBIfam" id="TIGR03127">
    <property type="entry name" value="RuMP_HxlB"/>
    <property type="match status" value="1"/>
</dbReference>
<keyword evidence="3" id="KW-0413">Isomerase</keyword>